<gene>
    <name evidence="2" type="ORF">AK829_01510</name>
</gene>
<dbReference type="RefSeq" id="WP_052203621.1">
    <property type="nucleotide sequence ID" value="NZ_CP012342.1"/>
</dbReference>
<proteinExistence type="predicted"/>
<dbReference type="KEGG" id="crie:AK829_01510"/>
<organism evidence="2 3">
    <name type="scientific">Corynebacterium riegelii</name>
    <dbReference type="NCBI Taxonomy" id="156976"/>
    <lineage>
        <taxon>Bacteria</taxon>
        <taxon>Bacillati</taxon>
        <taxon>Actinomycetota</taxon>
        <taxon>Actinomycetes</taxon>
        <taxon>Mycobacteriales</taxon>
        <taxon>Corynebacteriaceae</taxon>
        <taxon>Corynebacterium</taxon>
    </lineage>
</organism>
<evidence type="ECO:0000313" key="3">
    <source>
        <dbReference type="Proteomes" id="UP000060016"/>
    </source>
</evidence>
<accession>A0A0K1R9F6</accession>
<dbReference type="STRING" id="156976.AK829_01510"/>
<dbReference type="Pfam" id="PF18726">
    <property type="entry name" value="HEPN_SAV_6107"/>
    <property type="match status" value="1"/>
</dbReference>
<dbReference type="EMBL" id="CP012342">
    <property type="protein sequence ID" value="AKV58062.1"/>
    <property type="molecule type" value="Genomic_DNA"/>
</dbReference>
<keyword evidence="3" id="KW-1185">Reference proteome</keyword>
<feature type="domain" description="SAV-6107-like HEPN" evidence="1">
    <location>
        <begin position="50"/>
        <end position="132"/>
    </location>
</feature>
<dbReference type="Proteomes" id="UP000060016">
    <property type="component" value="Chromosome"/>
</dbReference>
<dbReference type="InterPro" id="IPR040891">
    <property type="entry name" value="HEPN_SAV_6107"/>
</dbReference>
<reference evidence="2 3" key="1">
    <citation type="submission" date="2015-08" db="EMBL/GenBank/DDBJ databases">
        <authorList>
            <person name="Babu N.S."/>
            <person name="Beckwith C.J."/>
            <person name="Beseler K.G."/>
            <person name="Brison A."/>
            <person name="Carone J.V."/>
            <person name="Caskin T.P."/>
            <person name="Diamond M."/>
            <person name="Durham M.E."/>
            <person name="Foxe J.M."/>
            <person name="Go M."/>
            <person name="Henderson B.A."/>
            <person name="Jones I.B."/>
            <person name="McGettigan J.A."/>
            <person name="Micheletti S.J."/>
            <person name="Nasrallah M.E."/>
            <person name="Ortiz D."/>
            <person name="Piller C.R."/>
            <person name="Privatt S.R."/>
            <person name="Schneider S.L."/>
            <person name="Sharp S."/>
            <person name="Smith T.C."/>
            <person name="Stanton J.D."/>
            <person name="Ullery H.E."/>
            <person name="Wilson R.J."/>
            <person name="Serrano M.G."/>
            <person name="Buck G."/>
            <person name="Lee V."/>
            <person name="Wang Y."/>
            <person name="Carvalho R."/>
            <person name="Voegtly L."/>
            <person name="Shi R."/>
            <person name="Duckworth R."/>
            <person name="Johnson A."/>
            <person name="Loviza R."/>
            <person name="Walstead R."/>
            <person name="Shah Z."/>
            <person name="Kiflezghi M."/>
            <person name="Wade K."/>
            <person name="Ball S.L."/>
            <person name="Bradley K.W."/>
            <person name="Asai D.J."/>
            <person name="Bowman C.A."/>
            <person name="Russell D.A."/>
            <person name="Pope W.H."/>
            <person name="Jacobs-Sera D."/>
            <person name="Hendrix R.W."/>
            <person name="Hatfull G.F."/>
        </authorList>
    </citation>
    <scope>NUCLEOTIDE SEQUENCE [LARGE SCALE GENOMIC DNA]</scope>
    <source>
        <strain evidence="2 3">PUDD_83A45</strain>
    </source>
</reference>
<name>A0A0K1R9F6_9CORY</name>
<dbReference type="AlphaFoldDB" id="A0A0K1R9F6"/>
<sequence>MNSVVSATTSKVYGSPARISRRDAFFNAAEDLIAAAHDDIEAGRFDLAMENAYRAALRIAGAVNAGSEVLRKRKRLPTSAWEKLALCGPEAKAWAARFSGYSRLRGRVASGLELHPDPAVVLNLLGDAEEFLYASHPGKAPLAAA</sequence>
<dbReference type="PATRIC" id="fig|156976.3.peg.294"/>
<protein>
    <recommendedName>
        <fullName evidence="1">SAV-6107-like HEPN domain-containing protein</fullName>
    </recommendedName>
</protein>
<evidence type="ECO:0000259" key="1">
    <source>
        <dbReference type="Pfam" id="PF18726"/>
    </source>
</evidence>
<evidence type="ECO:0000313" key="2">
    <source>
        <dbReference type="EMBL" id="AKV58062.1"/>
    </source>
</evidence>